<feature type="region of interest" description="Disordered" evidence="1">
    <location>
        <begin position="1"/>
        <end position="52"/>
    </location>
</feature>
<gene>
    <name evidence="2" type="ORF">GXW75_20535</name>
</gene>
<dbReference type="AlphaFoldDB" id="A0A9X9WMU4"/>
<evidence type="ECO:0000313" key="2">
    <source>
        <dbReference type="EMBL" id="MBR0661654.1"/>
    </source>
</evidence>
<dbReference type="EMBL" id="JAAEDK010000059">
    <property type="protein sequence ID" value="MBR0661654.1"/>
    <property type="molecule type" value="Genomic_DNA"/>
</dbReference>
<name>A0A9X9WMU4_9PROT</name>
<comment type="caution">
    <text evidence="2">The sequence shown here is derived from an EMBL/GenBank/DDBJ whole genome shotgun (WGS) entry which is preliminary data.</text>
</comment>
<organism evidence="2 3">
    <name type="scientific">Neoroseomonas oryzicola</name>
    <dbReference type="NCBI Taxonomy" id="535904"/>
    <lineage>
        <taxon>Bacteria</taxon>
        <taxon>Pseudomonadati</taxon>
        <taxon>Pseudomonadota</taxon>
        <taxon>Alphaproteobacteria</taxon>
        <taxon>Acetobacterales</taxon>
        <taxon>Acetobacteraceae</taxon>
        <taxon>Neoroseomonas</taxon>
    </lineage>
</organism>
<accession>A0A9X9WMU4</accession>
<dbReference type="Proteomes" id="UP001138708">
    <property type="component" value="Unassembled WGS sequence"/>
</dbReference>
<reference evidence="2" key="2">
    <citation type="journal article" date="2021" name="Syst. Appl. Microbiol.">
        <title>Roseomonas hellenica sp. nov., isolated from roots of wild-growing Alkanna tinctoria.</title>
        <authorList>
            <person name="Rat A."/>
            <person name="Naranjo H.D."/>
            <person name="Lebbe L."/>
            <person name="Cnockaert M."/>
            <person name="Krigas N."/>
            <person name="Grigoriadou K."/>
            <person name="Maloupa E."/>
            <person name="Willems A."/>
        </authorList>
    </citation>
    <scope>NUCLEOTIDE SEQUENCE</scope>
    <source>
        <strain evidence="2">LMG 31161</strain>
    </source>
</reference>
<sequence length="52" mass="5671">MARSSPRLNPALIDPNEPRFGATADPHSPQAREDRLLRNPGAGARLSVPFSY</sequence>
<protein>
    <submittedName>
        <fullName evidence="2">Uncharacterized protein</fullName>
    </submittedName>
</protein>
<proteinExistence type="predicted"/>
<evidence type="ECO:0000256" key="1">
    <source>
        <dbReference type="SAM" id="MobiDB-lite"/>
    </source>
</evidence>
<reference evidence="2" key="1">
    <citation type="submission" date="2020-01" db="EMBL/GenBank/DDBJ databases">
        <authorList>
            <person name="Rat A."/>
        </authorList>
    </citation>
    <scope>NUCLEOTIDE SEQUENCE</scope>
    <source>
        <strain evidence="2">LMG 31161</strain>
    </source>
</reference>
<evidence type="ECO:0000313" key="3">
    <source>
        <dbReference type="Proteomes" id="UP001138708"/>
    </source>
</evidence>